<dbReference type="InterPro" id="IPR050961">
    <property type="entry name" value="BolA/IbaG_stress_morph_reg"/>
</dbReference>
<dbReference type="SUPFAM" id="SSF82657">
    <property type="entry name" value="BolA-like"/>
    <property type="match status" value="1"/>
</dbReference>
<dbReference type="PIRSF" id="PIRSF003113">
    <property type="entry name" value="BolA"/>
    <property type="match status" value="1"/>
</dbReference>
<dbReference type="EMBL" id="CP028858">
    <property type="protein sequence ID" value="AWB26457.1"/>
    <property type="molecule type" value="Genomic_DNA"/>
</dbReference>
<dbReference type="Gene3D" id="3.30.300.90">
    <property type="entry name" value="BolA-like"/>
    <property type="match status" value="1"/>
</dbReference>
<dbReference type="InterPro" id="IPR036065">
    <property type="entry name" value="BolA-like_sf"/>
</dbReference>
<evidence type="ECO:0000256" key="1">
    <source>
        <dbReference type="ARBA" id="ARBA00005578"/>
    </source>
</evidence>
<dbReference type="PANTHER" id="PTHR46229">
    <property type="entry name" value="BOLA TRANSCRIPTION REGULATOR"/>
    <property type="match status" value="1"/>
</dbReference>
<accession>A0A2R4WY37</accession>
<proteinExistence type="inferred from homology"/>
<dbReference type="GeneID" id="36511112"/>
<dbReference type="KEGG" id="harc:HARCEL1_01355"/>
<dbReference type="PANTHER" id="PTHR46229:SF2">
    <property type="entry name" value="BOLA-LIKE PROTEIN 1"/>
    <property type="match status" value="1"/>
</dbReference>
<name>A0A2R4WY37_9EURY</name>
<protein>
    <submittedName>
        <fullName evidence="2">BolA family transcriptional regulator</fullName>
    </submittedName>
</protein>
<comment type="similarity">
    <text evidence="1">Belongs to the BolA/IbaG family.</text>
</comment>
<keyword evidence="3" id="KW-1185">Reference proteome</keyword>
<gene>
    <name evidence="2" type="ORF">HARCEL1_01355</name>
</gene>
<dbReference type="AlphaFoldDB" id="A0A2R4WY37"/>
<dbReference type="Pfam" id="PF01722">
    <property type="entry name" value="BolA"/>
    <property type="match status" value="1"/>
</dbReference>
<sequence>MDHADLEARIAADFEDADVTVTAPRPHDDDHLAAGVVSPAFEGMDTLDRHDRVRDAVGDLLTREIHALKITARTPDELDE</sequence>
<dbReference type="RefSeq" id="WP_108380826.1">
    <property type="nucleotide sequence ID" value="NZ_CP028858.1"/>
</dbReference>
<reference evidence="2 3" key="1">
    <citation type="submission" date="2018-04" db="EMBL/GenBank/DDBJ databases">
        <title>Halococcoides cellulosivorans gen. nov., sp. nov., an extremely halophilic cellulose-utilizing haloarchaeon from hypersaline lakes.</title>
        <authorList>
            <person name="Sorokin D.Y."/>
            <person name="Toshchakov S.V."/>
            <person name="Samarov N.I."/>
            <person name="Korzhenkov A."/>
            <person name="Kublanov I.V."/>
        </authorList>
    </citation>
    <scope>NUCLEOTIDE SEQUENCE [LARGE SCALE GENOMIC DNA]</scope>
    <source>
        <strain evidence="2 3">HArcel1</strain>
    </source>
</reference>
<evidence type="ECO:0000313" key="2">
    <source>
        <dbReference type="EMBL" id="AWB26457.1"/>
    </source>
</evidence>
<dbReference type="InterPro" id="IPR002634">
    <property type="entry name" value="BolA"/>
</dbReference>
<evidence type="ECO:0000313" key="3">
    <source>
        <dbReference type="Proteomes" id="UP000244727"/>
    </source>
</evidence>
<organism evidence="2 3">
    <name type="scientific">Halococcoides cellulosivorans</name>
    <dbReference type="NCBI Taxonomy" id="1679096"/>
    <lineage>
        <taxon>Archaea</taxon>
        <taxon>Methanobacteriati</taxon>
        <taxon>Methanobacteriota</taxon>
        <taxon>Stenosarchaea group</taxon>
        <taxon>Halobacteria</taxon>
        <taxon>Halobacteriales</taxon>
        <taxon>Haloarculaceae</taxon>
        <taxon>Halococcoides</taxon>
    </lineage>
</organism>
<dbReference type="Proteomes" id="UP000244727">
    <property type="component" value="Chromosome"/>
</dbReference>